<dbReference type="InterPro" id="IPR006689">
    <property type="entry name" value="Small_GTPase_ARF/SAR"/>
</dbReference>
<dbReference type="GO" id="GO:0046872">
    <property type="term" value="F:metal ion binding"/>
    <property type="evidence" value="ECO:0007669"/>
    <property type="project" value="UniProtKB-KW"/>
</dbReference>
<feature type="binding site" evidence="13">
    <location>
        <position position="31"/>
    </location>
    <ligand>
        <name>Mg(2+)</name>
        <dbReference type="ChEBI" id="CHEBI:18420"/>
    </ligand>
</feature>
<dbReference type="FunFam" id="3.40.50.300:FF:003500">
    <property type="entry name" value="ADP-ribosylation factor 1"/>
    <property type="match status" value="1"/>
</dbReference>
<sequence length="79" mass="8983">MGQAFTRLFERLVCSEELRILMLGLDAAAKTTILYKRKLDEVVTTVPTIGFNVETVEYKNVSFTVSDIGGQDKIRSLWR</sequence>
<keyword evidence="10 12" id="KW-0342">GTP-binding</keyword>
<evidence type="ECO:0000256" key="11">
    <source>
        <dbReference type="ARBA" id="ARBA00023288"/>
    </source>
</evidence>
<keyword evidence="13" id="KW-0460">Magnesium</keyword>
<dbReference type="InterPro" id="IPR024156">
    <property type="entry name" value="Small_GTPase_ARF"/>
</dbReference>
<protein>
    <recommendedName>
        <fullName evidence="16">ADP-ribosylation factor</fullName>
    </recommendedName>
</protein>
<evidence type="ECO:0000256" key="7">
    <source>
        <dbReference type="ARBA" id="ARBA00022892"/>
    </source>
</evidence>
<feature type="binding site" evidence="12">
    <location>
        <begin position="24"/>
        <end position="31"/>
    </location>
    <ligand>
        <name>GTP</name>
        <dbReference type="ChEBI" id="CHEBI:37565"/>
    </ligand>
</feature>
<keyword evidence="13" id="KW-0479">Metal-binding</keyword>
<keyword evidence="6 12" id="KW-0547">Nucleotide-binding</keyword>
<feature type="binding site" evidence="13">
    <location>
        <position position="48"/>
    </location>
    <ligand>
        <name>Mg(2+)</name>
        <dbReference type="ChEBI" id="CHEBI:18420"/>
    </ligand>
</feature>
<dbReference type="SUPFAM" id="SSF52540">
    <property type="entry name" value="P-loop containing nucleoside triphosphate hydrolases"/>
    <property type="match status" value="1"/>
</dbReference>
<name>A0A8T2RV27_CERRI</name>
<dbReference type="Pfam" id="PF00025">
    <property type="entry name" value="Arf"/>
    <property type="match status" value="1"/>
</dbReference>
<dbReference type="GO" id="GO:0016192">
    <property type="term" value="P:vesicle-mediated transport"/>
    <property type="evidence" value="ECO:0007669"/>
    <property type="project" value="UniProtKB-KW"/>
</dbReference>
<comment type="subcellular location">
    <subcellularLocation>
        <location evidence="1">Golgi apparatus</location>
    </subcellularLocation>
</comment>
<evidence type="ECO:0000313" key="14">
    <source>
        <dbReference type="EMBL" id="KAH7299761.1"/>
    </source>
</evidence>
<dbReference type="Proteomes" id="UP000825935">
    <property type="component" value="Chromosome 24"/>
</dbReference>
<keyword evidence="11" id="KW-0449">Lipoprotein</keyword>
<dbReference type="OMA" id="GFCTETV"/>
<reference evidence="14" key="1">
    <citation type="submission" date="2021-08" db="EMBL/GenBank/DDBJ databases">
        <title>WGS assembly of Ceratopteris richardii.</title>
        <authorList>
            <person name="Marchant D.B."/>
            <person name="Chen G."/>
            <person name="Jenkins J."/>
            <person name="Shu S."/>
            <person name="Leebens-Mack J."/>
            <person name="Grimwood J."/>
            <person name="Schmutz J."/>
            <person name="Soltis P."/>
            <person name="Soltis D."/>
            <person name="Chen Z.-H."/>
        </authorList>
    </citation>
    <scope>NUCLEOTIDE SEQUENCE</scope>
    <source>
        <strain evidence="14">Whitten #5841</strain>
        <tissue evidence="14">Leaf</tissue>
    </source>
</reference>
<dbReference type="GO" id="GO:0005794">
    <property type="term" value="C:Golgi apparatus"/>
    <property type="evidence" value="ECO:0007669"/>
    <property type="project" value="UniProtKB-SubCell"/>
</dbReference>
<keyword evidence="4" id="KW-0934">Plastid</keyword>
<dbReference type="OrthoDB" id="1887762at2759"/>
<comment type="caution">
    <text evidence="14">The sequence shown here is derived from an EMBL/GenBank/DDBJ whole genome shotgun (WGS) entry which is preliminary data.</text>
</comment>
<dbReference type="GO" id="GO:0015031">
    <property type="term" value="P:protein transport"/>
    <property type="evidence" value="ECO:0007669"/>
    <property type="project" value="UniProtKB-KW"/>
</dbReference>
<dbReference type="GO" id="GO:0016004">
    <property type="term" value="F:phospholipase activator activity"/>
    <property type="evidence" value="ECO:0007669"/>
    <property type="project" value="UniProtKB-ARBA"/>
</dbReference>
<evidence type="ECO:0000256" key="1">
    <source>
        <dbReference type="ARBA" id="ARBA00004555"/>
    </source>
</evidence>
<evidence type="ECO:0000313" key="15">
    <source>
        <dbReference type="Proteomes" id="UP000825935"/>
    </source>
</evidence>
<evidence type="ECO:0000256" key="12">
    <source>
        <dbReference type="PIRSR" id="PIRSR606689-1"/>
    </source>
</evidence>
<proteinExistence type="inferred from homology"/>
<dbReference type="GO" id="GO:0005525">
    <property type="term" value="F:GTP binding"/>
    <property type="evidence" value="ECO:0007669"/>
    <property type="project" value="UniProtKB-KW"/>
</dbReference>
<gene>
    <name evidence="14" type="ORF">KP509_24G027700</name>
</gene>
<dbReference type="AlphaFoldDB" id="A0A8T2RV27"/>
<dbReference type="InterPro" id="IPR027417">
    <property type="entry name" value="P-loop_NTPase"/>
</dbReference>
<evidence type="ECO:0000256" key="5">
    <source>
        <dbReference type="ARBA" id="ARBA00022707"/>
    </source>
</evidence>
<keyword evidence="4" id="KW-0150">Chloroplast</keyword>
<evidence type="ECO:0000256" key="2">
    <source>
        <dbReference type="ARBA" id="ARBA00010290"/>
    </source>
</evidence>
<keyword evidence="8" id="KW-0653">Protein transport</keyword>
<comment type="similarity">
    <text evidence="2">Belongs to the small GTPase superfamily. Arf family.</text>
</comment>
<evidence type="ECO:0000256" key="9">
    <source>
        <dbReference type="ARBA" id="ARBA00023034"/>
    </source>
</evidence>
<dbReference type="PANTHER" id="PTHR11711">
    <property type="entry name" value="ADP RIBOSYLATION FACTOR-RELATED"/>
    <property type="match status" value="1"/>
</dbReference>
<organism evidence="14 15">
    <name type="scientific">Ceratopteris richardii</name>
    <name type="common">Triangle waterfern</name>
    <dbReference type="NCBI Taxonomy" id="49495"/>
    <lineage>
        <taxon>Eukaryota</taxon>
        <taxon>Viridiplantae</taxon>
        <taxon>Streptophyta</taxon>
        <taxon>Embryophyta</taxon>
        <taxon>Tracheophyta</taxon>
        <taxon>Polypodiopsida</taxon>
        <taxon>Polypodiidae</taxon>
        <taxon>Polypodiales</taxon>
        <taxon>Pteridineae</taxon>
        <taxon>Pteridaceae</taxon>
        <taxon>Parkerioideae</taxon>
        <taxon>Ceratopteris</taxon>
    </lineage>
</organism>
<keyword evidence="15" id="KW-1185">Reference proteome</keyword>
<keyword evidence="5" id="KW-0519">Myristate</keyword>
<accession>A0A8T2RV27</accession>
<keyword evidence="9" id="KW-0333">Golgi apparatus</keyword>
<dbReference type="PRINTS" id="PR00328">
    <property type="entry name" value="SAR1GTPBP"/>
</dbReference>
<feature type="binding site" evidence="12">
    <location>
        <position position="70"/>
    </location>
    <ligand>
        <name>GTP</name>
        <dbReference type="ChEBI" id="CHEBI:37565"/>
    </ligand>
</feature>
<evidence type="ECO:0000256" key="8">
    <source>
        <dbReference type="ARBA" id="ARBA00022927"/>
    </source>
</evidence>
<dbReference type="SMART" id="SM00177">
    <property type="entry name" value="ARF"/>
    <property type="match status" value="1"/>
</dbReference>
<evidence type="ECO:0000256" key="3">
    <source>
        <dbReference type="ARBA" id="ARBA00022448"/>
    </source>
</evidence>
<evidence type="ECO:0000256" key="4">
    <source>
        <dbReference type="ARBA" id="ARBA00022528"/>
    </source>
</evidence>
<keyword evidence="7" id="KW-0931">ER-Golgi transport</keyword>
<evidence type="ECO:0008006" key="16">
    <source>
        <dbReference type="Google" id="ProtNLM"/>
    </source>
</evidence>
<evidence type="ECO:0000256" key="6">
    <source>
        <dbReference type="ARBA" id="ARBA00022741"/>
    </source>
</evidence>
<evidence type="ECO:0000256" key="10">
    <source>
        <dbReference type="ARBA" id="ARBA00023134"/>
    </source>
</evidence>
<dbReference type="GO" id="GO:0003924">
    <property type="term" value="F:GTPase activity"/>
    <property type="evidence" value="ECO:0007669"/>
    <property type="project" value="InterPro"/>
</dbReference>
<dbReference type="EMBL" id="CM035429">
    <property type="protein sequence ID" value="KAH7299761.1"/>
    <property type="molecule type" value="Genomic_DNA"/>
</dbReference>
<evidence type="ECO:0000256" key="13">
    <source>
        <dbReference type="PIRSR" id="PIRSR606689-2"/>
    </source>
</evidence>
<dbReference type="Gene3D" id="3.40.50.300">
    <property type="entry name" value="P-loop containing nucleotide triphosphate hydrolases"/>
    <property type="match status" value="1"/>
</dbReference>
<keyword evidence="3" id="KW-0813">Transport</keyword>